<accession>A0ACC1HSE6</accession>
<dbReference type="Proteomes" id="UP001145114">
    <property type="component" value="Unassembled WGS sequence"/>
</dbReference>
<name>A0ACC1HSE6_9FUNG</name>
<dbReference type="EMBL" id="JAMZIH010000421">
    <property type="protein sequence ID" value="KAJ1679372.1"/>
    <property type="molecule type" value="Genomic_DNA"/>
</dbReference>
<reference evidence="1" key="1">
    <citation type="submission" date="2022-06" db="EMBL/GenBank/DDBJ databases">
        <title>Phylogenomic reconstructions and comparative analyses of Kickxellomycotina fungi.</title>
        <authorList>
            <person name="Reynolds N.K."/>
            <person name="Stajich J.E."/>
            <person name="Barry K."/>
            <person name="Grigoriev I.V."/>
            <person name="Crous P."/>
            <person name="Smith M.E."/>
        </authorList>
    </citation>
    <scope>NUCLEOTIDE SEQUENCE</scope>
    <source>
        <strain evidence="1">RSA 2271</strain>
    </source>
</reference>
<sequence length="113" mass="12776">MSEDSAGWSRAERVQVQAVESRLQHINAAVALSLDAKDRDLDIDEPYFMYSYKTILRSGAAGRSCRLFYGAQTPEAVPLDLMPEYELEIVVSHTLAFRFYDGWSGSLVRIRSL</sequence>
<evidence type="ECO:0000313" key="1">
    <source>
        <dbReference type="EMBL" id="KAJ1679372.1"/>
    </source>
</evidence>
<evidence type="ECO:0000313" key="2">
    <source>
        <dbReference type="Proteomes" id="UP001145114"/>
    </source>
</evidence>
<gene>
    <name evidence="1" type="ORF">EV182_002186</name>
</gene>
<protein>
    <submittedName>
        <fullName evidence="1">Uncharacterized protein</fullName>
    </submittedName>
</protein>
<proteinExistence type="predicted"/>
<organism evidence="1 2">
    <name type="scientific">Spiromyces aspiralis</name>
    <dbReference type="NCBI Taxonomy" id="68401"/>
    <lineage>
        <taxon>Eukaryota</taxon>
        <taxon>Fungi</taxon>
        <taxon>Fungi incertae sedis</taxon>
        <taxon>Zoopagomycota</taxon>
        <taxon>Kickxellomycotina</taxon>
        <taxon>Kickxellomycetes</taxon>
        <taxon>Kickxellales</taxon>
        <taxon>Kickxellaceae</taxon>
        <taxon>Spiromyces</taxon>
    </lineage>
</organism>
<comment type="caution">
    <text evidence="1">The sequence shown here is derived from an EMBL/GenBank/DDBJ whole genome shotgun (WGS) entry which is preliminary data.</text>
</comment>
<keyword evidence="2" id="KW-1185">Reference proteome</keyword>